<dbReference type="EMBL" id="KN838582">
    <property type="protein sequence ID" value="KIK03215.1"/>
    <property type="molecule type" value="Genomic_DNA"/>
</dbReference>
<dbReference type="AlphaFoldDB" id="A0A0C9WV21"/>
<keyword evidence="2" id="KW-1185">Reference proteome</keyword>
<dbReference type="Proteomes" id="UP000054477">
    <property type="component" value="Unassembled WGS sequence"/>
</dbReference>
<sequence length="67" mass="7415">MGDTENVGFYGVKYVFNGWARLGRDVEASLVVPCRIDIGTSAVRQIVSRTYLAATTLRLEDSTMWAS</sequence>
<evidence type="ECO:0000313" key="1">
    <source>
        <dbReference type="EMBL" id="KIK03215.1"/>
    </source>
</evidence>
<gene>
    <name evidence="1" type="ORF">K443DRAFT_676879</name>
</gene>
<proteinExistence type="predicted"/>
<name>A0A0C9WV21_9AGAR</name>
<reference evidence="1 2" key="1">
    <citation type="submission" date="2014-04" db="EMBL/GenBank/DDBJ databases">
        <authorList>
            <consortium name="DOE Joint Genome Institute"/>
            <person name="Kuo A."/>
            <person name="Kohler A."/>
            <person name="Nagy L.G."/>
            <person name="Floudas D."/>
            <person name="Copeland A."/>
            <person name="Barry K.W."/>
            <person name="Cichocki N."/>
            <person name="Veneault-Fourrey C."/>
            <person name="LaButti K."/>
            <person name="Lindquist E.A."/>
            <person name="Lipzen A."/>
            <person name="Lundell T."/>
            <person name="Morin E."/>
            <person name="Murat C."/>
            <person name="Sun H."/>
            <person name="Tunlid A."/>
            <person name="Henrissat B."/>
            <person name="Grigoriev I.V."/>
            <person name="Hibbett D.S."/>
            <person name="Martin F."/>
            <person name="Nordberg H.P."/>
            <person name="Cantor M.N."/>
            <person name="Hua S.X."/>
        </authorList>
    </citation>
    <scope>NUCLEOTIDE SEQUENCE [LARGE SCALE GENOMIC DNA]</scope>
    <source>
        <strain evidence="1 2">LaAM-08-1</strain>
    </source>
</reference>
<dbReference type="HOGENOM" id="CLU_2812797_0_0_1"/>
<organism evidence="1 2">
    <name type="scientific">Laccaria amethystina LaAM-08-1</name>
    <dbReference type="NCBI Taxonomy" id="1095629"/>
    <lineage>
        <taxon>Eukaryota</taxon>
        <taxon>Fungi</taxon>
        <taxon>Dikarya</taxon>
        <taxon>Basidiomycota</taxon>
        <taxon>Agaricomycotina</taxon>
        <taxon>Agaricomycetes</taxon>
        <taxon>Agaricomycetidae</taxon>
        <taxon>Agaricales</taxon>
        <taxon>Agaricineae</taxon>
        <taxon>Hydnangiaceae</taxon>
        <taxon>Laccaria</taxon>
    </lineage>
</organism>
<reference evidence="2" key="2">
    <citation type="submission" date="2015-01" db="EMBL/GenBank/DDBJ databases">
        <title>Evolutionary Origins and Diversification of the Mycorrhizal Mutualists.</title>
        <authorList>
            <consortium name="DOE Joint Genome Institute"/>
            <consortium name="Mycorrhizal Genomics Consortium"/>
            <person name="Kohler A."/>
            <person name="Kuo A."/>
            <person name="Nagy L.G."/>
            <person name="Floudas D."/>
            <person name="Copeland A."/>
            <person name="Barry K.W."/>
            <person name="Cichocki N."/>
            <person name="Veneault-Fourrey C."/>
            <person name="LaButti K."/>
            <person name="Lindquist E.A."/>
            <person name="Lipzen A."/>
            <person name="Lundell T."/>
            <person name="Morin E."/>
            <person name="Murat C."/>
            <person name="Riley R."/>
            <person name="Ohm R."/>
            <person name="Sun H."/>
            <person name="Tunlid A."/>
            <person name="Henrissat B."/>
            <person name="Grigoriev I.V."/>
            <person name="Hibbett D.S."/>
            <person name="Martin F."/>
        </authorList>
    </citation>
    <scope>NUCLEOTIDE SEQUENCE [LARGE SCALE GENOMIC DNA]</scope>
    <source>
        <strain evidence="2">LaAM-08-1</strain>
    </source>
</reference>
<accession>A0A0C9WV21</accession>
<protein>
    <submittedName>
        <fullName evidence="1">Unplaced genomic scaffold K443scaffold_47, whole genome shotgun sequence</fullName>
    </submittedName>
</protein>
<evidence type="ECO:0000313" key="2">
    <source>
        <dbReference type="Proteomes" id="UP000054477"/>
    </source>
</evidence>